<sequence>MAVLYDLGGISSASAQPLPFTLSRGTVPNDNYTGALAAGADGQAGWRNGRATFYDGPAYFTNAYISRGVGAFGTVIYGSCGYFETRDGAAEPTYQDLAFGPVNVAALADVDPDYPGSCGRCYEVRCKPGLVPGNGSQPQPVDIHSPNYLAGVNSTVKDTYGRSYPGNAAEAQGFNDVDCWNASTVVHIVDNCPAFQNKSGGLNQQQVCNSDTYHFDLSFYAFEQLAHPIYGSMGLEFRPMDCYTNTPFNFTGGAGGPYFVNTTGFLPGYINSTIYGDRVETGWSWNPYYLHSSEFWRPGAGVNGSNATCVTVATRAQYNQPGTGGGGLTFTCRECSKPGYQPFGVNNQLQFWVRSNSSGIPSDPREQTYPKGSLPNLSVSLNNADNGQSCNAAPHLASTPQYQVGGPLLLLQFGGKRCRQPLVKSGARLELRWRFWPHLELNGASRRAAALAI</sequence>
<organism evidence="2 3">
    <name type="scientific">[Myrmecia] bisecta</name>
    <dbReference type="NCBI Taxonomy" id="41462"/>
    <lineage>
        <taxon>Eukaryota</taxon>
        <taxon>Viridiplantae</taxon>
        <taxon>Chlorophyta</taxon>
        <taxon>core chlorophytes</taxon>
        <taxon>Trebouxiophyceae</taxon>
        <taxon>Trebouxiales</taxon>
        <taxon>Trebouxiaceae</taxon>
        <taxon>Myrmecia</taxon>
    </lineage>
</organism>
<proteinExistence type="predicted"/>
<dbReference type="EMBL" id="JALJOR010000005">
    <property type="protein sequence ID" value="KAK9817073.1"/>
    <property type="molecule type" value="Genomic_DNA"/>
</dbReference>
<keyword evidence="3" id="KW-1185">Reference proteome</keyword>
<evidence type="ECO:0000313" key="2">
    <source>
        <dbReference type="EMBL" id="KAK9817073.1"/>
    </source>
</evidence>
<evidence type="ECO:0000259" key="1">
    <source>
        <dbReference type="PROSITE" id="PS50842"/>
    </source>
</evidence>
<protein>
    <recommendedName>
        <fullName evidence="1">Expansin-like EG45 domain-containing protein</fullName>
    </recommendedName>
</protein>
<dbReference type="PANTHER" id="PTHR31867">
    <property type="entry name" value="EXPANSIN-A15"/>
    <property type="match status" value="1"/>
</dbReference>
<feature type="domain" description="Expansin-like EG45" evidence="1">
    <location>
        <begin position="77"/>
        <end position="247"/>
    </location>
</feature>
<evidence type="ECO:0000313" key="3">
    <source>
        <dbReference type="Proteomes" id="UP001489004"/>
    </source>
</evidence>
<dbReference type="InterPro" id="IPR007112">
    <property type="entry name" value="Expansin/allergen_DPBB_dom"/>
</dbReference>
<dbReference type="Proteomes" id="UP001489004">
    <property type="component" value="Unassembled WGS sequence"/>
</dbReference>
<dbReference type="InterPro" id="IPR036908">
    <property type="entry name" value="RlpA-like_sf"/>
</dbReference>
<accession>A0AAW1Q8H9</accession>
<reference evidence="2 3" key="1">
    <citation type="journal article" date="2024" name="Nat. Commun.">
        <title>Phylogenomics reveals the evolutionary origins of lichenization in chlorophyte algae.</title>
        <authorList>
            <person name="Puginier C."/>
            <person name="Libourel C."/>
            <person name="Otte J."/>
            <person name="Skaloud P."/>
            <person name="Haon M."/>
            <person name="Grisel S."/>
            <person name="Petersen M."/>
            <person name="Berrin J.G."/>
            <person name="Delaux P.M."/>
            <person name="Dal Grande F."/>
            <person name="Keller J."/>
        </authorList>
    </citation>
    <scope>NUCLEOTIDE SEQUENCE [LARGE SCALE GENOMIC DNA]</scope>
    <source>
        <strain evidence="2 3">SAG 2043</strain>
    </source>
</reference>
<dbReference type="PROSITE" id="PS50842">
    <property type="entry name" value="EXPANSIN_EG45"/>
    <property type="match status" value="1"/>
</dbReference>
<comment type="caution">
    <text evidence="2">The sequence shown here is derived from an EMBL/GenBank/DDBJ whole genome shotgun (WGS) entry which is preliminary data.</text>
</comment>
<dbReference type="AlphaFoldDB" id="A0AAW1Q8H9"/>
<dbReference type="Gene3D" id="2.40.40.10">
    <property type="entry name" value="RlpA-like domain"/>
    <property type="match status" value="1"/>
</dbReference>
<gene>
    <name evidence="2" type="ORF">WJX72_009058</name>
</gene>
<dbReference type="GO" id="GO:0009664">
    <property type="term" value="P:plant-type cell wall organization"/>
    <property type="evidence" value="ECO:0007669"/>
    <property type="project" value="InterPro"/>
</dbReference>
<dbReference type="CDD" id="cd22271">
    <property type="entry name" value="DPBB_EXP_N-like"/>
    <property type="match status" value="1"/>
</dbReference>
<dbReference type="InterPro" id="IPR002963">
    <property type="entry name" value="Expansin"/>
</dbReference>
<dbReference type="SUPFAM" id="SSF50685">
    <property type="entry name" value="Barwin-like endoglucanases"/>
    <property type="match status" value="1"/>
</dbReference>
<name>A0AAW1Q8H9_9CHLO</name>